<dbReference type="Pfam" id="PF20039">
    <property type="entry name" value="DUF6441"/>
    <property type="match status" value="1"/>
</dbReference>
<dbReference type="Proteomes" id="UP000501568">
    <property type="component" value="Chromosome"/>
</dbReference>
<proteinExistence type="predicted"/>
<gene>
    <name evidence="1" type="ORF">G5C33_09500</name>
</gene>
<protein>
    <submittedName>
        <fullName evidence="1">Uncharacterized protein</fullName>
    </submittedName>
</protein>
<dbReference type="AlphaFoldDB" id="A0A6G6Y5A7"/>
<evidence type="ECO:0000313" key="1">
    <source>
        <dbReference type="EMBL" id="QIG79987.1"/>
    </source>
</evidence>
<dbReference type="InterPro" id="IPR045622">
    <property type="entry name" value="DUF6441"/>
</dbReference>
<keyword evidence="2" id="KW-1185">Reference proteome</keyword>
<name>A0A6G6Y5A7_9SPHN</name>
<dbReference type="KEGG" id="spzr:G5C33_09500"/>
<reference evidence="1 2" key="1">
    <citation type="submission" date="2020-02" db="EMBL/GenBank/DDBJ databases">
        <authorList>
            <person name="Zheng R.K."/>
            <person name="Sun C.M."/>
        </authorList>
    </citation>
    <scope>NUCLEOTIDE SEQUENCE [LARGE SCALE GENOMIC DNA]</scope>
    <source>
        <strain evidence="2">zrk23</strain>
    </source>
</reference>
<accession>A0A6G6Y5A7</accession>
<dbReference type="EMBL" id="CP049109">
    <property type="protein sequence ID" value="QIG79987.1"/>
    <property type="molecule type" value="Genomic_DNA"/>
</dbReference>
<sequence length="205" mass="22947">MRTRVIPPTPRRHEKALVAALKRAHMLGMRATIKGAQEEFRDDVLAAGLGHRLAKTVRRDVYPETGSSMSPAGVVYAAPGKPGSRSAAAILGHYQRGTSITPALGNWLLIPTKEVPKRGGRGWRSPMTAQEVEAMFGRRLQWVKQPNGNYHLFLRRRRGKKVKSLLMFVAVRDVPGNKRLDFDAIWRNWGARLPGNIAAFIEYDE</sequence>
<organism evidence="1 2">
    <name type="scientific">Stakelama tenebrarum</name>
    <dbReference type="NCBI Taxonomy" id="2711215"/>
    <lineage>
        <taxon>Bacteria</taxon>
        <taxon>Pseudomonadati</taxon>
        <taxon>Pseudomonadota</taxon>
        <taxon>Alphaproteobacteria</taxon>
        <taxon>Sphingomonadales</taxon>
        <taxon>Sphingomonadaceae</taxon>
        <taxon>Stakelama</taxon>
    </lineage>
</organism>
<dbReference type="RefSeq" id="WP_165326991.1">
    <property type="nucleotide sequence ID" value="NZ_CP049109.1"/>
</dbReference>
<evidence type="ECO:0000313" key="2">
    <source>
        <dbReference type="Proteomes" id="UP000501568"/>
    </source>
</evidence>